<keyword evidence="3" id="KW-1185">Reference proteome</keyword>
<reference evidence="2 3" key="1">
    <citation type="journal article" date="2014" name="BMC Microbiol.">
        <title>The oxygen-independent metabolism of cyclic monoterpenes in Castellaniella defragrans 65Phen.</title>
        <authorList>
            <person name="Petasch J."/>
            <person name="Disch E.M."/>
            <person name="Markert S."/>
            <person name="Becher D."/>
            <person name="Schweder T."/>
            <person name="Huttel B."/>
            <person name="Reinhardt R."/>
            <person name="Harder J."/>
        </authorList>
    </citation>
    <scope>NUCLEOTIDE SEQUENCE [LARGE SCALE GENOMIC DNA]</scope>
    <source>
        <strain evidence="2">65Phen</strain>
    </source>
</reference>
<dbReference type="InterPro" id="IPR007739">
    <property type="entry name" value="RgpF"/>
</dbReference>
<dbReference type="Gene3D" id="3.90.550.10">
    <property type="entry name" value="Spore Coat Polysaccharide Biosynthesis Protein SpsA, Chain A"/>
    <property type="match status" value="1"/>
</dbReference>
<dbReference type="PATRIC" id="fig|1437824.5.peg.15"/>
<organism evidence="2 3">
    <name type="scientific">Castellaniella defragrans (strain DSM 12143 / CCUG 39792 / 65Phen)</name>
    <name type="common">Alcaligenes defragrans</name>
    <dbReference type="NCBI Taxonomy" id="1437824"/>
    <lineage>
        <taxon>Bacteria</taxon>
        <taxon>Pseudomonadati</taxon>
        <taxon>Pseudomonadota</taxon>
        <taxon>Betaproteobacteria</taxon>
        <taxon>Burkholderiales</taxon>
        <taxon>Alcaligenaceae</taxon>
        <taxon>Castellaniella</taxon>
    </lineage>
</organism>
<gene>
    <name evidence="2" type="ORF">BN940_00066</name>
</gene>
<evidence type="ECO:0000313" key="3">
    <source>
        <dbReference type="Proteomes" id="UP000019805"/>
    </source>
</evidence>
<dbReference type="KEGG" id="cdn:BN940_00066"/>
<feature type="domain" description="Glycosyltransferase 2-like" evidence="1">
    <location>
        <begin position="6"/>
        <end position="111"/>
    </location>
</feature>
<dbReference type="InterPro" id="IPR029044">
    <property type="entry name" value="Nucleotide-diphossugar_trans"/>
</dbReference>
<dbReference type="OrthoDB" id="9798249at2"/>
<evidence type="ECO:0000259" key="1">
    <source>
        <dbReference type="Pfam" id="PF00535"/>
    </source>
</evidence>
<dbReference type="Pfam" id="PF00535">
    <property type="entry name" value="Glycos_transf_2"/>
    <property type="match status" value="1"/>
</dbReference>
<dbReference type="eggNOG" id="COG1216">
    <property type="taxonomic scope" value="Bacteria"/>
</dbReference>
<dbReference type="SUPFAM" id="SSF53448">
    <property type="entry name" value="Nucleotide-diphospho-sugar transferases"/>
    <property type="match status" value="1"/>
</dbReference>
<dbReference type="RefSeq" id="WP_052355477.1">
    <property type="nucleotide sequence ID" value="NZ_HG916765.1"/>
</dbReference>
<dbReference type="HOGENOM" id="CLU_445987_0_0_4"/>
<keyword evidence="2" id="KW-0808">Transferase</keyword>
<dbReference type="Pfam" id="PF05045">
    <property type="entry name" value="RgpF"/>
    <property type="match status" value="1"/>
</dbReference>
<evidence type="ECO:0000313" key="2">
    <source>
        <dbReference type="EMBL" id="CDM22494.1"/>
    </source>
</evidence>
<dbReference type="AlphaFoldDB" id="W8WSK3"/>
<dbReference type="eggNOG" id="COG3754">
    <property type="taxonomic scope" value="Bacteria"/>
</dbReference>
<protein>
    <submittedName>
        <fullName evidence="2">Glycosyl transferase</fullName>
    </submittedName>
</protein>
<accession>W8WSK3</accession>
<dbReference type="EMBL" id="HG916765">
    <property type="protein sequence ID" value="CDM22494.1"/>
    <property type="molecule type" value="Genomic_DNA"/>
</dbReference>
<dbReference type="PANTHER" id="PTHR22916">
    <property type="entry name" value="GLYCOSYLTRANSFERASE"/>
    <property type="match status" value="1"/>
</dbReference>
<dbReference type="Proteomes" id="UP000019805">
    <property type="component" value="Chromosome"/>
</dbReference>
<sequence>MPPLVSVVIPSYNHARYLPEAIASVLSQRDVALELIIIDDGSRDESWALIEQAARQDSRIRAHRQENQGAHAAISRGLSLGEGRFLTILNSDDRYSPGRLATLAALADAGGGLDFIATGLTLIDEAGARIPDHPWLDEYRRMVAGAHRTGLWPALLERNFTVSTSNFFLRRSLWQALGPLRPLRYNMDWDFALRAWEHDPARFAWRDDLVLWEYRLHGHNTILGGLPTSAIEANHLLYGVMRRHYGVPGTALAGLRRHHRLIRHQQVARIAHARDTEWDARLQAALDQVREAHAGWARTRDAHEAALAQLAALQASRSYRLGRALTAPARWLRQRRPARAAGIPTPPPAAGALPAYREIALPAPLQGPVPRVAVHLHLHYPDLADELMREILHLPQPFDLFVTTTRPAGELRARIQADCPDARVWETPNQGKDIGPFVDALVRYRLDRYDLVLKLHGKKSRNQPGYLQVIRQLFGPDIQDGDDWRRKLIRPLAGSRDRVLRIYRAFAEDPGIGAAGAARFICTAPDADAAAYNALCRRLGIPDGVRFFAGTMFWIRGSALTPMLDAGMTQADFGVAPQGQVEGSLEHACERVFGPLATAGGRYLAGLADLNI</sequence>
<dbReference type="PANTHER" id="PTHR22916:SF3">
    <property type="entry name" value="UDP-GLCNAC:BETAGAL BETA-1,3-N-ACETYLGLUCOSAMINYLTRANSFERASE-LIKE PROTEIN 1"/>
    <property type="match status" value="1"/>
</dbReference>
<dbReference type="InterPro" id="IPR001173">
    <property type="entry name" value="Glyco_trans_2-like"/>
</dbReference>
<proteinExistence type="predicted"/>
<dbReference type="STRING" id="1437824.BN940_00066"/>
<name>W8WSK3_CASD6</name>
<dbReference type="GO" id="GO:0016758">
    <property type="term" value="F:hexosyltransferase activity"/>
    <property type="evidence" value="ECO:0007669"/>
    <property type="project" value="UniProtKB-ARBA"/>
</dbReference>